<accession>A0A1B4XGW4</accession>
<keyword evidence="2" id="KW-1185">Reference proteome</keyword>
<proteinExistence type="predicted"/>
<reference evidence="1 2" key="1">
    <citation type="submission" date="2015-05" db="EMBL/GenBank/DDBJ databases">
        <title>Complete genome sequence of a sulfur-oxidizing gammaproteobacterium strain HA5.</title>
        <authorList>
            <person name="Miura A."/>
            <person name="Kojima H."/>
            <person name="Fukui M."/>
        </authorList>
    </citation>
    <scope>NUCLEOTIDE SEQUENCE [LARGE SCALE GENOMIC DNA]</scope>
    <source>
        <strain evidence="1 2">HA5</strain>
    </source>
</reference>
<name>A0A1B4XGW4_9GAMM</name>
<evidence type="ECO:0000313" key="1">
    <source>
        <dbReference type="EMBL" id="BAV34061.1"/>
    </source>
</evidence>
<evidence type="ECO:0000313" key="2">
    <source>
        <dbReference type="Proteomes" id="UP000243180"/>
    </source>
</evidence>
<gene>
    <name evidence="1" type="ORF">SCL_1763</name>
</gene>
<sequence>MSRKSRTKDRRKTVFFCGLNKNKCLKGWWAMQDSNLRQSIPADSRSAYAGLIKDLSLFHRGVGGVLKMSRVIVDMSGE</sequence>
<protein>
    <submittedName>
        <fullName evidence="1">Uncharacterized protein</fullName>
    </submittedName>
</protein>
<dbReference type="KEGG" id="slim:SCL_1763"/>
<dbReference type="EMBL" id="AP014879">
    <property type="protein sequence ID" value="BAV34061.1"/>
    <property type="molecule type" value="Genomic_DNA"/>
</dbReference>
<dbReference type="Proteomes" id="UP000243180">
    <property type="component" value="Chromosome"/>
</dbReference>
<organism evidence="1 2">
    <name type="scientific">Sulfuricaulis limicola</name>
    <dbReference type="NCBI Taxonomy" id="1620215"/>
    <lineage>
        <taxon>Bacteria</taxon>
        <taxon>Pseudomonadati</taxon>
        <taxon>Pseudomonadota</taxon>
        <taxon>Gammaproteobacteria</taxon>
        <taxon>Acidiferrobacterales</taxon>
        <taxon>Acidiferrobacteraceae</taxon>
        <taxon>Sulfuricaulis</taxon>
    </lineage>
</organism>
<dbReference type="AlphaFoldDB" id="A0A1B4XGW4"/>
<dbReference type="InParanoid" id="A0A1B4XGW4"/>